<feature type="region of interest" description="Disordered" evidence="1">
    <location>
        <begin position="407"/>
        <end position="426"/>
    </location>
</feature>
<dbReference type="AlphaFoldDB" id="A0AAE1YPE2"/>
<feature type="compositionally biased region" description="Polar residues" evidence="1">
    <location>
        <begin position="48"/>
        <end position="57"/>
    </location>
</feature>
<name>A0AAE1YPE2_9LAMI</name>
<dbReference type="InterPro" id="IPR040244">
    <property type="entry name" value="EDR4-like"/>
</dbReference>
<feature type="compositionally biased region" description="Low complexity" evidence="1">
    <location>
        <begin position="806"/>
        <end position="820"/>
    </location>
</feature>
<evidence type="ECO:0000313" key="5">
    <source>
        <dbReference type="Proteomes" id="UP001293254"/>
    </source>
</evidence>
<dbReference type="InterPro" id="IPR021480">
    <property type="entry name" value="Zinc_ribbon_12"/>
</dbReference>
<evidence type="ECO:0000259" key="3">
    <source>
        <dbReference type="Pfam" id="PF22910"/>
    </source>
</evidence>
<comment type="caution">
    <text evidence="4">The sequence shown here is derived from an EMBL/GenBank/DDBJ whole genome shotgun (WGS) entry which is preliminary data.</text>
</comment>
<evidence type="ECO:0000256" key="1">
    <source>
        <dbReference type="SAM" id="MobiDB-lite"/>
    </source>
</evidence>
<reference evidence="4" key="2">
    <citation type="journal article" date="2024" name="Plant">
        <title>Genomic evolution and insights into agronomic trait innovations of Sesamum species.</title>
        <authorList>
            <person name="Miao H."/>
            <person name="Wang L."/>
            <person name="Qu L."/>
            <person name="Liu H."/>
            <person name="Sun Y."/>
            <person name="Le M."/>
            <person name="Wang Q."/>
            <person name="Wei S."/>
            <person name="Zheng Y."/>
            <person name="Lin W."/>
            <person name="Duan Y."/>
            <person name="Cao H."/>
            <person name="Xiong S."/>
            <person name="Wang X."/>
            <person name="Wei L."/>
            <person name="Li C."/>
            <person name="Ma Q."/>
            <person name="Ju M."/>
            <person name="Zhao R."/>
            <person name="Li G."/>
            <person name="Mu C."/>
            <person name="Tian Q."/>
            <person name="Mei H."/>
            <person name="Zhang T."/>
            <person name="Gao T."/>
            <person name="Zhang H."/>
        </authorList>
    </citation>
    <scope>NUCLEOTIDE SEQUENCE</scope>
    <source>
        <strain evidence="4">3651</strain>
    </source>
</reference>
<reference evidence="4" key="1">
    <citation type="submission" date="2020-06" db="EMBL/GenBank/DDBJ databases">
        <authorList>
            <person name="Li T."/>
            <person name="Hu X."/>
            <person name="Zhang T."/>
            <person name="Song X."/>
            <person name="Zhang H."/>
            <person name="Dai N."/>
            <person name="Sheng W."/>
            <person name="Hou X."/>
            <person name="Wei L."/>
        </authorList>
    </citation>
    <scope>NUCLEOTIDE SEQUENCE</scope>
    <source>
        <strain evidence="4">3651</strain>
        <tissue evidence="4">Leaf</tissue>
    </source>
</reference>
<feature type="compositionally biased region" description="Polar residues" evidence="1">
    <location>
        <begin position="166"/>
        <end position="178"/>
    </location>
</feature>
<keyword evidence="5" id="KW-1185">Reference proteome</keyword>
<evidence type="ECO:0000313" key="4">
    <source>
        <dbReference type="EMBL" id="KAK4433463.1"/>
    </source>
</evidence>
<accession>A0AAE1YPE2</accession>
<feature type="region of interest" description="Disordered" evidence="1">
    <location>
        <begin position="446"/>
        <end position="534"/>
    </location>
</feature>
<dbReference type="Pfam" id="PF11331">
    <property type="entry name" value="Zn_ribbon_12"/>
    <property type="match status" value="1"/>
</dbReference>
<feature type="compositionally biased region" description="Polar residues" evidence="1">
    <location>
        <begin position="215"/>
        <end position="233"/>
    </location>
</feature>
<feature type="region of interest" description="Disordered" evidence="1">
    <location>
        <begin position="780"/>
        <end position="825"/>
    </location>
</feature>
<protein>
    <submittedName>
        <fullName evidence="4">Protein ENHANCED DISEASE RESISTANCE 4</fullName>
    </submittedName>
</protein>
<feature type="region of interest" description="Disordered" evidence="1">
    <location>
        <begin position="838"/>
        <end position="940"/>
    </location>
</feature>
<feature type="compositionally biased region" description="Basic and acidic residues" evidence="1">
    <location>
        <begin position="246"/>
        <end position="257"/>
    </location>
</feature>
<dbReference type="PANTHER" id="PTHR31105:SF38">
    <property type="entry name" value="PROTEIN ENHANCED DISEASE RESISTANCE 4"/>
    <property type="match status" value="1"/>
</dbReference>
<feature type="compositionally biased region" description="Polar residues" evidence="1">
    <location>
        <begin position="457"/>
        <end position="471"/>
    </location>
</feature>
<feature type="region of interest" description="Disordered" evidence="1">
    <location>
        <begin position="46"/>
        <end position="268"/>
    </location>
</feature>
<dbReference type="Proteomes" id="UP001293254">
    <property type="component" value="Unassembled WGS sequence"/>
</dbReference>
<feature type="compositionally biased region" description="Basic and acidic residues" evidence="1">
    <location>
        <begin position="179"/>
        <end position="196"/>
    </location>
</feature>
<feature type="domain" description="Probable zinc-ribbon" evidence="2">
    <location>
        <begin position="725"/>
        <end position="769"/>
    </location>
</feature>
<feature type="compositionally biased region" description="Polar residues" evidence="1">
    <location>
        <begin position="297"/>
        <end position="307"/>
    </location>
</feature>
<feature type="compositionally biased region" description="Polar residues" evidence="1">
    <location>
        <begin position="495"/>
        <end position="512"/>
    </location>
</feature>
<feature type="region of interest" description="Disordered" evidence="1">
    <location>
        <begin position="295"/>
        <end position="333"/>
    </location>
</feature>
<dbReference type="GO" id="GO:1900150">
    <property type="term" value="P:regulation of defense response to fungus"/>
    <property type="evidence" value="ECO:0007669"/>
    <property type="project" value="InterPro"/>
</dbReference>
<feature type="compositionally biased region" description="Basic and acidic residues" evidence="1">
    <location>
        <begin position="127"/>
        <end position="143"/>
    </location>
</feature>
<feature type="compositionally biased region" description="Basic and acidic residues" evidence="1">
    <location>
        <begin position="60"/>
        <end position="112"/>
    </location>
</feature>
<organism evidence="4 5">
    <name type="scientific">Sesamum alatum</name>
    <dbReference type="NCBI Taxonomy" id="300844"/>
    <lineage>
        <taxon>Eukaryota</taxon>
        <taxon>Viridiplantae</taxon>
        <taxon>Streptophyta</taxon>
        <taxon>Embryophyta</taxon>
        <taxon>Tracheophyta</taxon>
        <taxon>Spermatophyta</taxon>
        <taxon>Magnoliopsida</taxon>
        <taxon>eudicotyledons</taxon>
        <taxon>Gunneridae</taxon>
        <taxon>Pentapetalae</taxon>
        <taxon>asterids</taxon>
        <taxon>lamiids</taxon>
        <taxon>Lamiales</taxon>
        <taxon>Pedaliaceae</taxon>
        <taxon>Sesamum</taxon>
    </lineage>
</organism>
<feature type="domain" description="Enhanced disease resistance 4-like N-terminal" evidence="3">
    <location>
        <begin position="8"/>
        <end position="41"/>
    </location>
</feature>
<proteinExistence type="predicted"/>
<feature type="compositionally biased region" description="Basic and acidic residues" evidence="1">
    <location>
        <begin position="155"/>
        <end position="165"/>
    </location>
</feature>
<dbReference type="EMBL" id="JACGWO010000003">
    <property type="protein sequence ID" value="KAK4433463.1"/>
    <property type="molecule type" value="Genomic_DNA"/>
</dbReference>
<dbReference type="InterPro" id="IPR055126">
    <property type="entry name" value="EDR4-like_N"/>
</dbReference>
<feature type="compositionally biased region" description="Basic and acidic residues" evidence="1">
    <location>
        <begin position="861"/>
        <end position="881"/>
    </location>
</feature>
<dbReference type="Pfam" id="PF22910">
    <property type="entry name" value="EDR4-like_1st"/>
    <property type="match status" value="1"/>
</dbReference>
<dbReference type="PANTHER" id="PTHR31105">
    <property type="entry name" value="EXTRA-LARGE G-PROTEIN-LIKE"/>
    <property type="match status" value="1"/>
</dbReference>
<sequence length="940" mass="104881">MTTQPSTKVRLVRCPRCRQVLAELPEVPLYKCGGCGTILQAKSRKLETNGTELSLQETDAVEKSRQDNVLEEKGARSSSHDLSKVESLPEKDSIRCRDDHGDCRVELREDRSISNGHSSSSEVTSPRTEDSHVEAKESLKEDNPLGQNSQRYNSKVHDDTGERNGGRNSSNDFPTSGELTREAEAYSPEVSEHLEQQNKNNLDQVNRVDKMEGGESQSSWQEGDNFVDESQNLPDHEDQESASPPDCEHGEGTKDNYVEPANDENNQICFADPNGDLYGGLLHAGVDLSSEAVVSHGNENISQSAEQSVEVDDSGEGLPIRRSRNDSVVASESPPLNESLVSFYLTSPDDEHLDHSMREVARNFGRISSIDTLGSSAHADLSAELNFKYGSMTNYPTTSGYYAYDGSESSNDGTDDQTYEHISHPSAKRTDVDYISSREMLGKERFRASSEQERTHWATSSSNHAMRNSHWSAEKSTETGRYTSGNRMRLDKQGGVSSFPFTSSSDYRTASPASYRHNLLPPRPGFNSSDKPSYSELEDMDLLRTVRELKDQLNRMRFSKVTTDRRFPAGVMDGESTPFHYDHLAPEREIYADVRRPGSRYNPRSNQASGCGEQCHVSRPAFSGDAAHYRYQVSCSCLHRCPHDWHYSAQLPSDSMHCKNGHRAVHTDHNRCNISSSPSPQHYTSSELSLWGCETKSDNQRHDEIRRLKLKEKYQTAKRHLRPIAGGAPVVACYHCAELLQLPADFLLFTKRYHRLMCNACQKILKFSLEKGTHIVPYLPDAYAPPPSEADDYNDATSRRKQEPLSHSSSGQHVGHVSYSDDYGPSCSTEGEASVILPSHAQVGRNSYNRKMSSSGSYEPTEDRKMKSVLREPQKKNKSSLETDESVGPSLLQTVEPVGPSSRLPKGRKATSEIEELQPLPNSPLHRLMGYSSPSQVLNK</sequence>
<feature type="compositionally biased region" description="Basic and acidic residues" evidence="1">
    <location>
        <begin position="446"/>
        <end position="456"/>
    </location>
</feature>
<gene>
    <name evidence="4" type="ORF">Salat_1108600</name>
</gene>
<evidence type="ECO:0000259" key="2">
    <source>
        <dbReference type="Pfam" id="PF11331"/>
    </source>
</evidence>
<feature type="compositionally biased region" description="Polar residues" evidence="1">
    <location>
        <begin position="844"/>
        <end position="858"/>
    </location>
</feature>
<feature type="compositionally biased region" description="Polar residues" evidence="1">
    <location>
        <begin position="113"/>
        <end position="126"/>
    </location>
</feature>